<protein>
    <recommendedName>
        <fullName evidence="4">Biotrophy-associated secreted protein 2</fullName>
    </recommendedName>
</protein>
<dbReference type="AlphaFoldDB" id="A0AAJ0CXM2"/>
<keyword evidence="1" id="KW-0732">Signal</keyword>
<evidence type="ECO:0000313" key="3">
    <source>
        <dbReference type="Proteomes" id="UP001251528"/>
    </source>
</evidence>
<evidence type="ECO:0000256" key="1">
    <source>
        <dbReference type="SAM" id="SignalP"/>
    </source>
</evidence>
<feature type="signal peptide" evidence="1">
    <location>
        <begin position="1"/>
        <end position="18"/>
    </location>
</feature>
<gene>
    <name evidence="2" type="ORF">QQS21_002672</name>
</gene>
<accession>A0AAJ0CXM2</accession>
<evidence type="ECO:0000313" key="2">
    <source>
        <dbReference type="EMBL" id="KAK2608815.1"/>
    </source>
</evidence>
<proteinExistence type="predicted"/>
<dbReference type="Proteomes" id="UP001251528">
    <property type="component" value="Unassembled WGS sequence"/>
</dbReference>
<dbReference type="EMBL" id="JASWJB010000032">
    <property type="protein sequence ID" value="KAK2608815.1"/>
    <property type="molecule type" value="Genomic_DNA"/>
</dbReference>
<keyword evidence="3" id="KW-1185">Reference proteome</keyword>
<sequence length="101" mass="10077">MVRITVFAALTFALSVLAADPAGDKNIGNGQGKQFITGGCLSNADCASKCCAQQKGSGVCSGLGAQFEAGKTGCGFVAANGGAKKAKKAKNNKRHAKALKA</sequence>
<organism evidence="2 3">
    <name type="scientific">Conoideocrella luteorostrata</name>
    <dbReference type="NCBI Taxonomy" id="1105319"/>
    <lineage>
        <taxon>Eukaryota</taxon>
        <taxon>Fungi</taxon>
        <taxon>Dikarya</taxon>
        <taxon>Ascomycota</taxon>
        <taxon>Pezizomycotina</taxon>
        <taxon>Sordariomycetes</taxon>
        <taxon>Hypocreomycetidae</taxon>
        <taxon>Hypocreales</taxon>
        <taxon>Clavicipitaceae</taxon>
        <taxon>Conoideocrella</taxon>
    </lineage>
</organism>
<name>A0AAJ0CXM2_9HYPO</name>
<reference evidence="2" key="1">
    <citation type="submission" date="2023-06" db="EMBL/GenBank/DDBJ databases">
        <title>Conoideocrella luteorostrata (Hypocreales: Clavicipitaceae), a potential biocontrol fungus for elongate hemlock scale in United States Christmas tree production areas.</title>
        <authorList>
            <person name="Barrett H."/>
            <person name="Lovett B."/>
            <person name="Macias A.M."/>
            <person name="Stajich J.E."/>
            <person name="Kasson M.T."/>
        </authorList>
    </citation>
    <scope>NUCLEOTIDE SEQUENCE</scope>
    <source>
        <strain evidence="2">ARSEF 14590</strain>
    </source>
</reference>
<comment type="caution">
    <text evidence="2">The sequence shown here is derived from an EMBL/GenBank/DDBJ whole genome shotgun (WGS) entry which is preliminary data.</text>
</comment>
<feature type="chain" id="PRO_5042551563" description="Biotrophy-associated secreted protein 2" evidence="1">
    <location>
        <begin position="19"/>
        <end position="101"/>
    </location>
</feature>
<evidence type="ECO:0008006" key="4">
    <source>
        <dbReference type="Google" id="ProtNLM"/>
    </source>
</evidence>